<dbReference type="GO" id="GO:0005524">
    <property type="term" value="F:ATP binding"/>
    <property type="evidence" value="ECO:0007669"/>
    <property type="project" value="UniProtKB-KW"/>
</dbReference>
<evidence type="ECO:0000259" key="4">
    <source>
        <dbReference type="PROSITE" id="PS50893"/>
    </source>
</evidence>
<dbReference type="InterPro" id="IPR050763">
    <property type="entry name" value="ABC_transporter_ATP-binding"/>
</dbReference>
<dbReference type="SUPFAM" id="SSF52540">
    <property type="entry name" value="P-loop containing nucleoside triphosphate hydrolases"/>
    <property type="match status" value="1"/>
</dbReference>
<dbReference type="InterPro" id="IPR017871">
    <property type="entry name" value="ABC_transporter-like_CS"/>
</dbReference>
<accession>A0A367ZUM0</accession>
<evidence type="ECO:0000256" key="2">
    <source>
        <dbReference type="ARBA" id="ARBA00022741"/>
    </source>
</evidence>
<protein>
    <submittedName>
        <fullName evidence="5">ABC transporter, ATP-binding protein</fullName>
    </submittedName>
</protein>
<keyword evidence="1" id="KW-0813">Transport</keyword>
<dbReference type="InterPro" id="IPR003593">
    <property type="entry name" value="AAA+_ATPase"/>
</dbReference>
<evidence type="ECO:0000313" key="6">
    <source>
        <dbReference type="Proteomes" id="UP000252355"/>
    </source>
</evidence>
<sequence length="259" mass="28604">MNPSDPVIVLKDIRKRYGTFEALKGIDLTIPAGELFGFLGPNGAGKTTLIRILTGILKPTTGTVTIGGADLLTQPEIAKSRIGYVPDRPYLYEKLTPLEYFDFVAGLYALPEGQARQRGEEMLHRFTLWEWRDELIESFSHGMKQKVAMSAALLHDPDILVVDEPTVGLDPRSVKIVRDFFKDLVRRGKTIFLTTHTLSVAEDLCDRIGIIHHGTLVALGTIDALREQARSPGSDLESIFLKLTEEEDLPPPAVTSPAA</sequence>
<dbReference type="PROSITE" id="PS00211">
    <property type="entry name" value="ABC_TRANSPORTER_1"/>
    <property type="match status" value="1"/>
</dbReference>
<dbReference type="InterPro" id="IPR027417">
    <property type="entry name" value="P-loop_NTPase"/>
</dbReference>
<evidence type="ECO:0000313" key="5">
    <source>
        <dbReference type="EMBL" id="RCK81740.1"/>
    </source>
</evidence>
<keyword evidence="3 5" id="KW-0067">ATP-binding</keyword>
<dbReference type="AlphaFoldDB" id="A0A367ZUM0"/>
<name>A0A367ZUM0_9BACT</name>
<dbReference type="Pfam" id="PF00005">
    <property type="entry name" value="ABC_tran"/>
    <property type="match status" value="1"/>
</dbReference>
<evidence type="ECO:0000256" key="1">
    <source>
        <dbReference type="ARBA" id="ARBA00022448"/>
    </source>
</evidence>
<proteinExistence type="predicted"/>
<dbReference type="Gene3D" id="3.40.50.300">
    <property type="entry name" value="P-loop containing nucleotide triphosphate hydrolases"/>
    <property type="match status" value="1"/>
</dbReference>
<dbReference type="CDD" id="cd03230">
    <property type="entry name" value="ABC_DR_subfamily_A"/>
    <property type="match status" value="1"/>
</dbReference>
<dbReference type="InterPro" id="IPR003439">
    <property type="entry name" value="ABC_transporter-like_ATP-bd"/>
</dbReference>
<organism evidence="5 6">
    <name type="scientific">Candidatus Ozemobacter sibiricus</name>
    <dbReference type="NCBI Taxonomy" id="2268124"/>
    <lineage>
        <taxon>Bacteria</taxon>
        <taxon>Candidatus Ozemobacteria</taxon>
        <taxon>Candidatus Ozemobacterales</taxon>
        <taxon>Candidatus Ozemobacteraceae</taxon>
        <taxon>Candidatus Ozemobacter</taxon>
    </lineage>
</organism>
<gene>
    <name evidence="5" type="ORF">OZSIB_0874</name>
</gene>
<dbReference type="PROSITE" id="PS50893">
    <property type="entry name" value="ABC_TRANSPORTER_2"/>
    <property type="match status" value="1"/>
</dbReference>
<dbReference type="Proteomes" id="UP000252355">
    <property type="component" value="Unassembled WGS sequence"/>
</dbReference>
<feature type="domain" description="ABC transporter" evidence="4">
    <location>
        <begin position="8"/>
        <end position="238"/>
    </location>
</feature>
<evidence type="ECO:0000256" key="3">
    <source>
        <dbReference type="ARBA" id="ARBA00022840"/>
    </source>
</evidence>
<dbReference type="SMART" id="SM00382">
    <property type="entry name" value="AAA"/>
    <property type="match status" value="1"/>
</dbReference>
<dbReference type="GO" id="GO:0016887">
    <property type="term" value="F:ATP hydrolysis activity"/>
    <property type="evidence" value="ECO:0007669"/>
    <property type="project" value="InterPro"/>
</dbReference>
<dbReference type="PANTHER" id="PTHR42711:SF16">
    <property type="entry name" value="ABC TRANSPORTER ATP-BINDING PROTEIN"/>
    <property type="match status" value="1"/>
</dbReference>
<comment type="caution">
    <text evidence="5">The sequence shown here is derived from an EMBL/GenBank/DDBJ whole genome shotgun (WGS) entry which is preliminary data.</text>
</comment>
<keyword evidence="2" id="KW-0547">Nucleotide-binding</keyword>
<dbReference type="PANTHER" id="PTHR42711">
    <property type="entry name" value="ABC TRANSPORTER ATP-BINDING PROTEIN"/>
    <property type="match status" value="1"/>
</dbReference>
<reference evidence="5 6" key="1">
    <citation type="submission" date="2018-05" db="EMBL/GenBank/DDBJ databases">
        <title>A metagenomic window into the 2 km-deep terrestrial subsurface aquifer revealed taxonomically and functionally diverse microbial community comprising novel uncultured bacterial lineages.</title>
        <authorList>
            <person name="Kadnikov V.V."/>
            <person name="Mardanov A.V."/>
            <person name="Beletsky A.V."/>
            <person name="Banks D."/>
            <person name="Pimenov N.V."/>
            <person name="Frank Y.A."/>
            <person name="Karnachuk O.V."/>
            <person name="Ravin N.V."/>
        </authorList>
    </citation>
    <scope>NUCLEOTIDE SEQUENCE [LARGE SCALE GENOMIC DNA]</scope>
    <source>
        <strain evidence="5">BY5</strain>
    </source>
</reference>
<dbReference type="EMBL" id="QOQW01000001">
    <property type="protein sequence ID" value="RCK81740.1"/>
    <property type="molecule type" value="Genomic_DNA"/>
</dbReference>